<sequence length="104" mass="11333">MTPRPETTICLQSPSEIAANAKELLRAGIEPATHYAAACCPATAPTVLSIATGLIALCNNFISAHWKRGFAMYEEVEKYTEEAPLTLAISQKNYVNMNNPLNLH</sequence>
<accession>A0A2H1W5A7</accession>
<gene>
    <name evidence="1" type="ORF">SFRICE_011915</name>
</gene>
<name>A0A2H1W5A7_SPOFR</name>
<reference evidence="1" key="1">
    <citation type="submission" date="2016-07" db="EMBL/GenBank/DDBJ databases">
        <authorList>
            <person name="Bretaudeau A."/>
        </authorList>
    </citation>
    <scope>NUCLEOTIDE SEQUENCE</scope>
    <source>
        <strain evidence="1">Rice</strain>
        <tissue evidence="1">Whole body</tissue>
    </source>
</reference>
<proteinExistence type="predicted"/>
<evidence type="ECO:0000313" key="1">
    <source>
        <dbReference type="EMBL" id="SOQ48146.1"/>
    </source>
</evidence>
<organism evidence="1">
    <name type="scientific">Spodoptera frugiperda</name>
    <name type="common">Fall armyworm</name>
    <dbReference type="NCBI Taxonomy" id="7108"/>
    <lineage>
        <taxon>Eukaryota</taxon>
        <taxon>Metazoa</taxon>
        <taxon>Ecdysozoa</taxon>
        <taxon>Arthropoda</taxon>
        <taxon>Hexapoda</taxon>
        <taxon>Insecta</taxon>
        <taxon>Pterygota</taxon>
        <taxon>Neoptera</taxon>
        <taxon>Endopterygota</taxon>
        <taxon>Lepidoptera</taxon>
        <taxon>Glossata</taxon>
        <taxon>Ditrysia</taxon>
        <taxon>Noctuoidea</taxon>
        <taxon>Noctuidae</taxon>
        <taxon>Amphipyrinae</taxon>
        <taxon>Spodoptera</taxon>
    </lineage>
</organism>
<dbReference type="AlphaFoldDB" id="A0A2H1W5A7"/>
<protein>
    <submittedName>
        <fullName evidence="1">SFRICE_011915</fullName>
    </submittedName>
</protein>
<dbReference type="EMBL" id="ODYU01006361">
    <property type="protein sequence ID" value="SOQ48146.1"/>
    <property type="molecule type" value="Genomic_DNA"/>
</dbReference>